<proteinExistence type="predicted"/>
<organism evidence="9 10">
    <name type="scientific">Suillus placidus</name>
    <dbReference type="NCBI Taxonomy" id="48579"/>
    <lineage>
        <taxon>Eukaryota</taxon>
        <taxon>Fungi</taxon>
        <taxon>Dikarya</taxon>
        <taxon>Basidiomycota</taxon>
        <taxon>Agaricomycotina</taxon>
        <taxon>Agaricomycetes</taxon>
        <taxon>Agaricomycetidae</taxon>
        <taxon>Boletales</taxon>
        <taxon>Suillineae</taxon>
        <taxon>Suillaceae</taxon>
        <taxon>Suillus</taxon>
    </lineage>
</organism>
<gene>
    <name evidence="9" type="ORF">EV702DRAFT_235758</name>
</gene>
<sequence>MALKHLLARIFKRFKKSGPASASNVSPLCVSPLTERSPATQALFPVNINLRFHVVLSPTADGAHMSIQQSQVLPALGTICEGHAHTAQGPAPLLETSPSNPPVEFNIETTATQATEIVDMIPDSALSSIQGLDLFGVGTTFPQGEQQPSNMAALTRPASLTDTARDSDIQYIALVGVQPRTALVTPARSPLSELAVATPVLARTMQTIESKDIETPHKCAGARALIHIAGPSVGPTVEAVVSMVPTIPDEPPSQKARLGLQRYDFLFPHFPLDQSLSPATYASSHKPRLDTQRYDSLIPQLQCDQSLLPALHGPPRCPPGLKLPPGVQAGHLRPAPSVHPTQQGSSFELLQDVLKRNLDNDILPRGNTELNLADTFPTFESSASKFQSYNCPPTPEVTQASTIVERISNNGNLAYSIRAGGHKYVAVAQVGSGGFGYVWYAIKDQTEEVAIKVIDKAGLLAQFVCCAKDKRPTMQQLFEGSQAAAVAISAEYEAFKRVTEERSPFLTPLLHAFEDGDNFYFVMRFYPQTLRTRAKFGFMHWQLRLVAAELLLALQHLHKLRVVHLDLKMENVLVTPSGHVCIADFGNAEVLDRNLTYQQFHDERMYGTSGTDGYLPPERVQGVQGYNFKTDTWTYGSILLELLLINGGHWYSIYHFSDGTHKFGNDHKIPAGYNGERRLAFTRPSDEIDLIQDKDAKDLLYSIFFPQHHIMRPELESIRNHPFFACIDWEKLEKRGYDPMFKACLGNAPLQSVDSGKIAIECSHPQLPEFKKAAHEQANDNFALGRMHVDYECPTELAHDAMHGATCRAPGTKVPRRHVCKCDLPVDWNKG</sequence>
<dbReference type="InterPro" id="IPR017441">
    <property type="entry name" value="Protein_kinase_ATP_BS"/>
</dbReference>
<evidence type="ECO:0000259" key="8">
    <source>
        <dbReference type="PROSITE" id="PS50011"/>
    </source>
</evidence>
<evidence type="ECO:0000256" key="7">
    <source>
        <dbReference type="PROSITE-ProRule" id="PRU10141"/>
    </source>
</evidence>
<feature type="domain" description="Protein kinase" evidence="8">
    <location>
        <begin position="424"/>
        <end position="724"/>
    </location>
</feature>
<reference evidence="9" key="1">
    <citation type="journal article" date="2020" name="New Phytol.">
        <title>Comparative genomics reveals dynamic genome evolution in host specialist ectomycorrhizal fungi.</title>
        <authorList>
            <person name="Lofgren L.A."/>
            <person name="Nguyen N.H."/>
            <person name="Vilgalys R."/>
            <person name="Ruytinx J."/>
            <person name="Liao H.L."/>
            <person name="Branco S."/>
            <person name="Kuo A."/>
            <person name="LaButti K."/>
            <person name="Lipzen A."/>
            <person name="Andreopoulos W."/>
            <person name="Pangilinan J."/>
            <person name="Riley R."/>
            <person name="Hundley H."/>
            <person name="Na H."/>
            <person name="Barry K."/>
            <person name="Grigoriev I.V."/>
            <person name="Stajich J.E."/>
            <person name="Kennedy P.G."/>
        </authorList>
    </citation>
    <scope>NUCLEOTIDE SEQUENCE</scope>
    <source>
        <strain evidence="9">DOB743</strain>
    </source>
</reference>
<evidence type="ECO:0000313" key="10">
    <source>
        <dbReference type="Proteomes" id="UP000714275"/>
    </source>
</evidence>
<dbReference type="EMBL" id="JABBWD010000002">
    <property type="protein sequence ID" value="KAG1782984.1"/>
    <property type="molecule type" value="Genomic_DNA"/>
</dbReference>
<dbReference type="InterPro" id="IPR008271">
    <property type="entry name" value="Ser/Thr_kinase_AS"/>
</dbReference>
<evidence type="ECO:0000256" key="6">
    <source>
        <dbReference type="ARBA" id="ARBA00022840"/>
    </source>
</evidence>
<dbReference type="PANTHER" id="PTHR24351">
    <property type="entry name" value="RIBOSOMAL PROTEIN S6 KINASE"/>
    <property type="match status" value="1"/>
</dbReference>
<dbReference type="Proteomes" id="UP000714275">
    <property type="component" value="Unassembled WGS sequence"/>
</dbReference>
<keyword evidence="3" id="KW-0808">Transferase</keyword>
<accession>A0A9P7D844</accession>
<comment type="caution">
    <text evidence="9">The sequence shown here is derived from an EMBL/GenBank/DDBJ whole genome shotgun (WGS) entry which is preliminary data.</text>
</comment>
<dbReference type="SUPFAM" id="SSF56112">
    <property type="entry name" value="Protein kinase-like (PK-like)"/>
    <property type="match status" value="1"/>
</dbReference>
<protein>
    <submittedName>
        <fullName evidence="9">Kinase-like domain-containing protein</fullName>
    </submittedName>
</protein>
<evidence type="ECO:0000256" key="3">
    <source>
        <dbReference type="ARBA" id="ARBA00022679"/>
    </source>
</evidence>
<evidence type="ECO:0000256" key="4">
    <source>
        <dbReference type="ARBA" id="ARBA00022741"/>
    </source>
</evidence>
<dbReference type="SMART" id="SM00220">
    <property type="entry name" value="S_TKc"/>
    <property type="match status" value="1"/>
</dbReference>
<evidence type="ECO:0000256" key="2">
    <source>
        <dbReference type="ARBA" id="ARBA00022553"/>
    </source>
</evidence>
<dbReference type="AlphaFoldDB" id="A0A9P7D844"/>
<evidence type="ECO:0000313" key="9">
    <source>
        <dbReference type="EMBL" id="KAG1782984.1"/>
    </source>
</evidence>
<dbReference type="InterPro" id="IPR000719">
    <property type="entry name" value="Prot_kinase_dom"/>
</dbReference>
<keyword evidence="1" id="KW-0723">Serine/threonine-protein kinase</keyword>
<dbReference type="Gene3D" id="1.10.510.10">
    <property type="entry name" value="Transferase(Phosphotransferase) domain 1"/>
    <property type="match status" value="1"/>
</dbReference>
<keyword evidence="6 7" id="KW-0067">ATP-binding</keyword>
<dbReference type="PROSITE" id="PS00107">
    <property type="entry name" value="PROTEIN_KINASE_ATP"/>
    <property type="match status" value="1"/>
</dbReference>
<dbReference type="Pfam" id="PF00069">
    <property type="entry name" value="Pkinase"/>
    <property type="match status" value="1"/>
</dbReference>
<keyword evidence="10" id="KW-1185">Reference proteome</keyword>
<evidence type="ECO:0000256" key="1">
    <source>
        <dbReference type="ARBA" id="ARBA00022527"/>
    </source>
</evidence>
<dbReference type="GO" id="GO:0004674">
    <property type="term" value="F:protein serine/threonine kinase activity"/>
    <property type="evidence" value="ECO:0007669"/>
    <property type="project" value="UniProtKB-KW"/>
</dbReference>
<name>A0A9P7D844_9AGAM</name>
<dbReference type="OrthoDB" id="1668230at2759"/>
<keyword evidence="4 7" id="KW-0547">Nucleotide-binding</keyword>
<feature type="binding site" evidence="7">
    <location>
        <position position="452"/>
    </location>
    <ligand>
        <name>ATP</name>
        <dbReference type="ChEBI" id="CHEBI:30616"/>
    </ligand>
</feature>
<dbReference type="PROSITE" id="PS50011">
    <property type="entry name" value="PROTEIN_KINASE_DOM"/>
    <property type="match status" value="1"/>
</dbReference>
<dbReference type="PROSITE" id="PS00108">
    <property type="entry name" value="PROTEIN_KINASE_ST"/>
    <property type="match status" value="1"/>
</dbReference>
<dbReference type="GO" id="GO:0005524">
    <property type="term" value="F:ATP binding"/>
    <property type="evidence" value="ECO:0007669"/>
    <property type="project" value="UniProtKB-UniRule"/>
</dbReference>
<keyword evidence="2" id="KW-0597">Phosphoprotein</keyword>
<keyword evidence="5 9" id="KW-0418">Kinase</keyword>
<dbReference type="Gene3D" id="3.30.200.20">
    <property type="entry name" value="Phosphorylase Kinase, domain 1"/>
    <property type="match status" value="1"/>
</dbReference>
<evidence type="ECO:0000256" key="5">
    <source>
        <dbReference type="ARBA" id="ARBA00022777"/>
    </source>
</evidence>
<dbReference type="InterPro" id="IPR011009">
    <property type="entry name" value="Kinase-like_dom_sf"/>
</dbReference>